<evidence type="ECO:0000256" key="2">
    <source>
        <dbReference type="ARBA" id="ARBA00022801"/>
    </source>
</evidence>
<gene>
    <name evidence="6" type="ORF">JFN87_15890</name>
</gene>
<evidence type="ECO:0000256" key="1">
    <source>
        <dbReference type="ARBA" id="ARBA00022741"/>
    </source>
</evidence>
<evidence type="ECO:0000259" key="5">
    <source>
        <dbReference type="PROSITE" id="PS51192"/>
    </source>
</evidence>
<dbReference type="Proteomes" id="UP000670475">
    <property type="component" value="Unassembled WGS sequence"/>
</dbReference>
<dbReference type="PANTHER" id="PTHR43788:SF16">
    <property type="entry name" value="HELICASE WITH ZINC FINGER 2"/>
    <property type="match status" value="1"/>
</dbReference>
<evidence type="ECO:0000256" key="3">
    <source>
        <dbReference type="ARBA" id="ARBA00022806"/>
    </source>
</evidence>
<dbReference type="GO" id="GO:0043139">
    <property type="term" value="F:5'-3' DNA helicase activity"/>
    <property type="evidence" value="ECO:0007669"/>
    <property type="project" value="TreeGrafter"/>
</dbReference>
<organism evidence="6 7">
    <name type="scientific">Streptomyces montanisoli</name>
    <dbReference type="NCBI Taxonomy" id="2798581"/>
    <lineage>
        <taxon>Bacteria</taxon>
        <taxon>Bacillati</taxon>
        <taxon>Actinomycetota</taxon>
        <taxon>Actinomycetes</taxon>
        <taxon>Kitasatosporales</taxon>
        <taxon>Streptomycetaceae</taxon>
        <taxon>Streptomyces</taxon>
    </lineage>
</organism>
<evidence type="ECO:0000313" key="6">
    <source>
        <dbReference type="EMBL" id="MBP0458972.1"/>
    </source>
</evidence>
<dbReference type="AlphaFoldDB" id="A0A940MDD4"/>
<dbReference type="Gene3D" id="3.40.50.300">
    <property type="entry name" value="P-loop containing nucleotide triphosphate hydrolases"/>
    <property type="match status" value="2"/>
</dbReference>
<evidence type="ECO:0000313" key="7">
    <source>
        <dbReference type="Proteomes" id="UP000670475"/>
    </source>
</evidence>
<keyword evidence="1" id="KW-0547">Nucleotide-binding</keyword>
<keyword evidence="7" id="KW-1185">Reference proteome</keyword>
<proteinExistence type="predicted"/>
<dbReference type="PANTHER" id="PTHR43788">
    <property type="entry name" value="DNA2/NAM7 HELICASE FAMILY MEMBER"/>
    <property type="match status" value="1"/>
</dbReference>
<name>A0A940MDD4_9ACTN</name>
<feature type="domain" description="Helicase ATP-binding" evidence="5">
    <location>
        <begin position="22"/>
        <end position="175"/>
    </location>
</feature>
<dbReference type="EMBL" id="JAGIQL010000057">
    <property type="protein sequence ID" value="MBP0458972.1"/>
    <property type="molecule type" value="Genomic_DNA"/>
</dbReference>
<dbReference type="PROSITE" id="PS51192">
    <property type="entry name" value="HELICASE_ATP_BIND_1"/>
    <property type="match status" value="1"/>
</dbReference>
<dbReference type="InterPro" id="IPR050534">
    <property type="entry name" value="Coronavir_polyprotein_1ab"/>
</dbReference>
<dbReference type="InterPro" id="IPR027417">
    <property type="entry name" value="P-loop_NTPase"/>
</dbReference>
<dbReference type="InterPro" id="IPR014001">
    <property type="entry name" value="Helicase_ATP-bd"/>
</dbReference>
<reference evidence="6" key="1">
    <citation type="submission" date="2021-03" db="EMBL/GenBank/DDBJ databases">
        <title>Whole genome sequence of Streptomyces bomunensis MMS17-BM035.</title>
        <authorList>
            <person name="Lee J.H."/>
        </authorList>
    </citation>
    <scope>NUCLEOTIDE SEQUENCE</scope>
    <source>
        <strain evidence="6">MMS17-BM035</strain>
    </source>
</reference>
<sequence>MTCPNHQQEPSADPATRTILDQLATLTHHGMVVDAPPGAGKTTLVAEAACALAHPGAPCAVFTQTNAQADELVRRLTRLDPHLSVARLASSQYAVPDSLLTRPRVQVSTRVQNLTTAHVIVGTAMKWATVTDRHWPWAIVDEAYQMRSSTLLRTAGHFDQILFVGDPGQLDPFSQTDTSDWRGLPHHPVTSAAAVVLDHNPDLPVHSLPVSWRLPPSAVPLISKAFYPSTTFRAGTTQAQRTLALTIRAIKRTPLDEAIEHAAHTGWALLELPARYTHRIDLEALHTVLGLAERLLLRGATTTCERDPESKTLTAADIAIGTAHSLQAEHLRSLQAQHYPRLHGITIDTANRLQGHECAVTLVLHPLSGRMDASAFHLEAGRLCVLTSRHRHACIVVARAGITDILDTHPGDEPVDLGTPPKSPDGWEANHIVLEHLADHTIRS</sequence>
<dbReference type="Pfam" id="PF13604">
    <property type="entry name" value="AAA_30"/>
    <property type="match status" value="1"/>
</dbReference>
<comment type="caution">
    <text evidence="6">The sequence shown here is derived from an EMBL/GenBank/DDBJ whole genome shotgun (WGS) entry which is preliminary data.</text>
</comment>
<dbReference type="SUPFAM" id="SSF52540">
    <property type="entry name" value="P-loop containing nucleoside triphosphate hydrolases"/>
    <property type="match status" value="1"/>
</dbReference>
<keyword evidence="4 6" id="KW-0067">ATP-binding</keyword>
<dbReference type="GO" id="GO:0016787">
    <property type="term" value="F:hydrolase activity"/>
    <property type="evidence" value="ECO:0007669"/>
    <property type="project" value="UniProtKB-KW"/>
</dbReference>
<keyword evidence="2" id="KW-0378">Hydrolase</keyword>
<protein>
    <submittedName>
        <fullName evidence="6">ATP-binding protein</fullName>
    </submittedName>
</protein>
<dbReference type="RefSeq" id="WP_209340718.1">
    <property type="nucleotide sequence ID" value="NZ_JAGIQL010000057.1"/>
</dbReference>
<evidence type="ECO:0000256" key="4">
    <source>
        <dbReference type="ARBA" id="ARBA00022840"/>
    </source>
</evidence>
<keyword evidence="3" id="KW-0347">Helicase</keyword>
<dbReference type="InterPro" id="IPR041679">
    <property type="entry name" value="DNA2/NAM7-like_C"/>
</dbReference>
<accession>A0A940MDD4</accession>
<dbReference type="Pfam" id="PF13087">
    <property type="entry name" value="AAA_12"/>
    <property type="match status" value="1"/>
</dbReference>
<dbReference type="GO" id="GO:0005524">
    <property type="term" value="F:ATP binding"/>
    <property type="evidence" value="ECO:0007669"/>
    <property type="project" value="UniProtKB-KW"/>
</dbReference>